<dbReference type="InterPro" id="IPR050641">
    <property type="entry name" value="RIFMO-like"/>
</dbReference>
<dbReference type="RefSeq" id="WP_304536781.1">
    <property type="nucleotide sequence ID" value="NZ_JAUQOM010000008.1"/>
</dbReference>
<comment type="caution">
    <text evidence="5">The sequence shown here is derived from an EMBL/GenBank/DDBJ whole genome shotgun (WGS) entry which is preliminary data.</text>
</comment>
<keyword evidence="3" id="KW-0274">FAD</keyword>
<organism evidence="5 6">
    <name type="scientific">Sphingobium cyanobacteriorum</name>
    <dbReference type="NCBI Taxonomy" id="3063954"/>
    <lineage>
        <taxon>Bacteria</taxon>
        <taxon>Pseudomonadati</taxon>
        <taxon>Pseudomonadota</taxon>
        <taxon>Alphaproteobacteria</taxon>
        <taxon>Sphingomonadales</taxon>
        <taxon>Sphingomonadaceae</taxon>
        <taxon>Sphingobium</taxon>
    </lineage>
</organism>
<dbReference type="Proteomes" id="UP001176471">
    <property type="component" value="Unassembled WGS sequence"/>
</dbReference>
<evidence type="ECO:0000313" key="6">
    <source>
        <dbReference type="Proteomes" id="UP001176471"/>
    </source>
</evidence>
<dbReference type="GO" id="GO:0004497">
    <property type="term" value="F:monooxygenase activity"/>
    <property type="evidence" value="ECO:0007669"/>
    <property type="project" value="UniProtKB-KW"/>
</dbReference>
<dbReference type="EMBL" id="JAUQOM010000008">
    <property type="protein sequence ID" value="MDO7836359.1"/>
    <property type="molecule type" value="Genomic_DNA"/>
</dbReference>
<name>A0ABT8ZP94_9SPHN</name>
<evidence type="ECO:0000313" key="5">
    <source>
        <dbReference type="EMBL" id="MDO7836359.1"/>
    </source>
</evidence>
<evidence type="ECO:0000256" key="1">
    <source>
        <dbReference type="ARBA" id="ARBA00001974"/>
    </source>
</evidence>
<evidence type="ECO:0000256" key="3">
    <source>
        <dbReference type="ARBA" id="ARBA00022827"/>
    </source>
</evidence>
<dbReference type="InterPro" id="IPR036188">
    <property type="entry name" value="FAD/NAD-bd_sf"/>
</dbReference>
<comment type="cofactor">
    <cofactor evidence="1">
        <name>FAD</name>
        <dbReference type="ChEBI" id="CHEBI:57692"/>
    </cofactor>
</comment>
<dbReference type="Gene3D" id="3.30.9.10">
    <property type="entry name" value="D-Amino Acid Oxidase, subunit A, domain 2"/>
    <property type="match status" value="1"/>
</dbReference>
<dbReference type="Gene3D" id="3.40.30.120">
    <property type="match status" value="1"/>
</dbReference>
<protein>
    <submittedName>
        <fullName evidence="5">FAD-dependent monooxygenase</fullName>
    </submittedName>
</protein>
<keyword evidence="2" id="KW-0285">Flavoprotein</keyword>
<keyword evidence="5" id="KW-0560">Oxidoreductase</keyword>
<dbReference type="SUPFAM" id="SSF51905">
    <property type="entry name" value="FAD/NAD(P)-binding domain"/>
    <property type="match status" value="1"/>
</dbReference>
<sequence>MTTQIDIPVLIIGGGPVGLALAGEMGRRSIASMVVEKLDGSDILQPKMDLLHARTMELVRRWGLKDKVHAAGFNRNHSQDYAWVTALSGGWELGREPFASNAASLPEPQSPEHKERCPQNFFDPVLREFALSTGKARIHYSTELVDFEDNGKGVLATLRNVATGETWQVQAGYMLGCDGGASPVRTKLGITLSGNALLTNTTNIIFRSDALCELIDIDPHAYRYILIGPEGTWATIVCIDGRNTWRFSFVGSADKPALSEAEAAEGIRRAVGRDFAFDIISSMQWSRRELTADSYGRGRIWLCGDSAHQLSPTGGFGMTTGLQEAADLAWKLAAKIQGWGGDNLLASYEAERQPVAKRNVTEAAINLGRMLSTRKQLPPREVFEAGPAGDAARKVYGDMYTETMKPEWFTLGVTMGYRYDDSPIIVPDGTPAPPLEVTTYTQTARPGARAPHVWLGEDKSTIDLFDLDFVLLRIGRKNGEALADGSMLAQAAAAVNMPFRTVDLVNGAVADAYEKRLVLVRPDGHVAWRSDDAPDAVEAARIINVVRGAA</sequence>
<dbReference type="Gene3D" id="3.50.50.60">
    <property type="entry name" value="FAD/NAD(P)-binding domain"/>
    <property type="match status" value="1"/>
</dbReference>
<proteinExistence type="predicted"/>
<feature type="domain" description="FAD-binding" evidence="4">
    <location>
        <begin position="7"/>
        <end position="362"/>
    </location>
</feature>
<evidence type="ECO:0000259" key="4">
    <source>
        <dbReference type="Pfam" id="PF01494"/>
    </source>
</evidence>
<dbReference type="Pfam" id="PF01494">
    <property type="entry name" value="FAD_binding_3"/>
    <property type="match status" value="1"/>
</dbReference>
<accession>A0ABT8ZP94</accession>
<dbReference type="PRINTS" id="PR00420">
    <property type="entry name" value="RNGMNOXGNASE"/>
</dbReference>
<dbReference type="Pfam" id="PF21274">
    <property type="entry name" value="Rng_hyd_C"/>
    <property type="match status" value="1"/>
</dbReference>
<reference evidence="5" key="1">
    <citation type="submission" date="2023-07" db="EMBL/GenBank/DDBJ databases">
        <title>Bacterial whole genome sequence for Sphingobium sp. HBC34.</title>
        <authorList>
            <person name="Le V."/>
            <person name="Ko S.-R."/>
            <person name="Ahn C.-Y."/>
            <person name="Oh H.-M."/>
        </authorList>
    </citation>
    <scope>NUCLEOTIDE SEQUENCE</scope>
    <source>
        <strain evidence="5">HBC34</strain>
    </source>
</reference>
<dbReference type="InterPro" id="IPR002938">
    <property type="entry name" value="FAD-bd"/>
</dbReference>
<keyword evidence="6" id="KW-1185">Reference proteome</keyword>
<gene>
    <name evidence="5" type="ORF">Q4610_15015</name>
</gene>
<dbReference type="PANTHER" id="PTHR43004">
    <property type="entry name" value="TRK SYSTEM POTASSIUM UPTAKE PROTEIN"/>
    <property type="match status" value="1"/>
</dbReference>
<keyword evidence="5" id="KW-0503">Monooxygenase</keyword>
<dbReference type="PANTHER" id="PTHR43004:SF19">
    <property type="entry name" value="BINDING MONOOXYGENASE, PUTATIVE (JCVI)-RELATED"/>
    <property type="match status" value="1"/>
</dbReference>
<evidence type="ECO:0000256" key="2">
    <source>
        <dbReference type="ARBA" id="ARBA00022630"/>
    </source>
</evidence>
<dbReference type="NCBIfam" id="NF004780">
    <property type="entry name" value="PRK06126.1"/>
    <property type="match status" value="1"/>
</dbReference>